<proteinExistence type="predicted"/>
<comment type="caution">
    <text evidence="2">The sequence shown here is derived from an EMBL/GenBank/DDBJ whole genome shotgun (WGS) entry which is preliminary data.</text>
</comment>
<dbReference type="Proteomes" id="UP000709295">
    <property type="component" value="Unassembled WGS sequence"/>
</dbReference>
<dbReference type="AlphaFoldDB" id="A0A8J5I6X6"/>
<dbReference type="EMBL" id="JAENGY010001520">
    <property type="protein sequence ID" value="KAG6948724.1"/>
    <property type="molecule type" value="Genomic_DNA"/>
</dbReference>
<protein>
    <submittedName>
        <fullName evidence="2">Uncharacterized protein</fullName>
    </submittedName>
</protein>
<feature type="compositionally biased region" description="Basic residues" evidence="1">
    <location>
        <begin position="161"/>
        <end position="172"/>
    </location>
</feature>
<organism evidence="2 3">
    <name type="scientific">Phytophthora aleatoria</name>
    <dbReference type="NCBI Taxonomy" id="2496075"/>
    <lineage>
        <taxon>Eukaryota</taxon>
        <taxon>Sar</taxon>
        <taxon>Stramenopiles</taxon>
        <taxon>Oomycota</taxon>
        <taxon>Peronosporomycetes</taxon>
        <taxon>Peronosporales</taxon>
        <taxon>Peronosporaceae</taxon>
        <taxon>Phytophthora</taxon>
    </lineage>
</organism>
<evidence type="ECO:0000256" key="1">
    <source>
        <dbReference type="SAM" id="MobiDB-lite"/>
    </source>
</evidence>
<feature type="compositionally biased region" description="Basic and acidic residues" evidence="1">
    <location>
        <begin position="141"/>
        <end position="155"/>
    </location>
</feature>
<feature type="region of interest" description="Disordered" evidence="1">
    <location>
        <begin position="141"/>
        <end position="172"/>
    </location>
</feature>
<evidence type="ECO:0000313" key="3">
    <source>
        <dbReference type="Proteomes" id="UP000709295"/>
    </source>
</evidence>
<sequence length="172" mass="19646">MNQLLGMATEWMAGVFLTEYTFATETGMDRNTVEEEELYVILYQNNIGHLMAFPFASIPARWLHVGTLHEELSTIDIPLRINTGKDEVKRKKLMAERDKFKRALDVCSRVAAELTDLPDRKFKQALEELENGESEVVKHIGLEEKAPASNAEKKKVSAFNPRRRVGRPQKQS</sequence>
<evidence type="ECO:0000313" key="2">
    <source>
        <dbReference type="EMBL" id="KAG6948724.1"/>
    </source>
</evidence>
<reference evidence="2" key="1">
    <citation type="submission" date="2021-01" db="EMBL/GenBank/DDBJ databases">
        <title>Phytophthora aleatoria, a newly-described species from Pinus radiata is distinct from Phytophthora cactorum isolates based on comparative genomics.</title>
        <authorList>
            <person name="Mcdougal R."/>
            <person name="Panda P."/>
            <person name="Williams N."/>
            <person name="Studholme D.J."/>
        </authorList>
    </citation>
    <scope>NUCLEOTIDE SEQUENCE</scope>
    <source>
        <strain evidence="2">NZFS 4037</strain>
    </source>
</reference>
<name>A0A8J5I6X6_9STRA</name>
<gene>
    <name evidence="2" type="ORF">JG688_00014980</name>
</gene>
<accession>A0A8J5I6X6</accession>
<keyword evidence="3" id="KW-1185">Reference proteome</keyword>